<keyword evidence="1" id="KW-0150">Chloroplast</keyword>
<keyword evidence="1" id="KW-0934">Plastid</keyword>
<name>V9H0Z1_CHLVU</name>
<dbReference type="GeneID" id="1457467"/>
<protein>
    <submittedName>
        <fullName evidence="1">Uncharacterized protein</fullName>
    </submittedName>
</protein>
<geneLocation type="chloroplast" evidence="1"/>
<evidence type="ECO:0000313" key="1">
    <source>
        <dbReference type="EMBL" id="BAA57972.1"/>
    </source>
</evidence>
<sequence>MVYDLALCPKKSVISCLFVLHQSIAYFLEYHKSEILLILFYC</sequence>
<accession>V9H0Z1</accession>
<proteinExistence type="predicted"/>
<dbReference type="RefSeq" id="NP_045896.1">
    <property type="nucleotide sequence ID" value="NC_001865.1"/>
</dbReference>
<organism evidence="1">
    <name type="scientific">Chlorella vulgaris</name>
    <name type="common">Green alga</name>
    <dbReference type="NCBI Taxonomy" id="3077"/>
    <lineage>
        <taxon>Eukaryota</taxon>
        <taxon>Viridiplantae</taxon>
        <taxon>Chlorophyta</taxon>
        <taxon>core chlorophytes</taxon>
        <taxon>Trebouxiophyceae</taxon>
        <taxon>Chlorellales</taxon>
        <taxon>Chlorellaceae</taxon>
        <taxon>Chlorella clade</taxon>
        <taxon>Chlorella</taxon>
    </lineage>
</organism>
<dbReference type="AlphaFoldDB" id="V9H0Z1"/>
<reference evidence="1" key="1">
    <citation type="journal article" date="1997" name="Proc. Natl. Acad. Sci. U.S.A.">
        <title>Complete nucleotide sequence of the chloroplast genome from the green alga Chlorella vulgaris: the existence of genes possibly involved in chloroplast division.</title>
        <authorList>
            <person name="Wakasugi T."/>
            <person name="Nagai T."/>
            <person name="Kapoor M."/>
            <person name="Sugita M."/>
            <person name="Ito M."/>
            <person name="Ito S."/>
            <person name="Tsudzuki J."/>
            <person name="Nakashima K."/>
            <person name="Tsudzuki T."/>
            <person name="Suzuki Y."/>
            <person name="Hamada A."/>
            <person name="Ohta T."/>
            <person name="Inamura A."/>
            <person name="Yoshinaga K."/>
            <person name="Sugiura M."/>
        </authorList>
    </citation>
    <scope>NUCLEOTIDE SEQUENCE</scope>
</reference>
<dbReference type="EMBL" id="AB001684">
    <property type="protein sequence ID" value="BAA57972.1"/>
    <property type="molecule type" value="Genomic_DNA"/>
</dbReference>